<dbReference type="AlphaFoldDB" id="A0A8S0TG07"/>
<feature type="compositionally biased region" description="Polar residues" evidence="1">
    <location>
        <begin position="14"/>
        <end position="24"/>
    </location>
</feature>
<evidence type="ECO:0000313" key="2">
    <source>
        <dbReference type="EMBL" id="CAA3004320.1"/>
    </source>
</evidence>
<gene>
    <name evidence="2" type="ORF">OLEA9_A100035</name>
</gene>
<organism evidence="2 3">
    <name type="scientific">Olea europaea subsp. europaea</name>
    <dbReference type="NCBI Taxonomy" id="158383"/>
    <lineage>
        <taxon>Eukaryota</taxon>
        <taxon>Viridiplantae</taxon>
        <taxon>Streptophyta</taxon>
        <taxon>Embryophyta</taxon>
        <taxon>Tracheophyta</taxon>
        <taxon>Spermatophyta</taxon>
        <taxon>Magnoliopsida</taxon>
        <taxon>eudicotyledons</taxon>
        <taxon>Gunneridae</taxon>
        <taxon>Pentapetalae</taxon>
        <taxon>asterids</taxon>
        <taxon>lamiids</taxon>
        <taxon>Lamiales</taxon>
        <taxon>Oleaceae</taxon>
        <taxon>Oleeae</taxon>
        <taxon>Olea</taxon>
    </lineage>
</organism>
<name>A0A8S0TG07_OLEEU</name>
<evidence type="ECO:0000256" key="1">
    <source>
        <dbReference type="SAM" id="MobiDB-lite"/>
    </source>
</evidence>
<protein>
    <submittedName>
        <fullName evidence="2">Uncharacterized protein</fullName>
    </submittedName>
</protein>
<sequence>MEESQLKPRRLRRLTSQPSLSPESKLSRTKQTHLTGSKSLGKVRTGVPMTSKIPVTQNISGIPAFTEEVQQPQRDSSTDPSLRISTCVIEPVSFVTGSESVVPQTSIAADSIPSSAPETFYEPDGLPLPPGLIAIEEIVEDPP</sequence>
<evidence type="ECO:0000313" key="3">
    <source>
        <dbReference type="Proteomes" id="UP000594638"/>
    </source>
</evidence>
<comment type="caution">
    <text evidence="2">The sequence shown here is derived from an EMBL/GenBank/DDBJ whole genome shotgun (WGS) entry which is preliminary data.</text>
</comment>
<keyword evidence="3" id="KW-1185">Reference proteome</keyword>
<accession>A0A8S0TG07</accession>
<proteinExistence type="predicted"/>
<dbReference type="EMBL" id="CACTIH010006167">
    <property type="protein sequence ID" value="CAA3004320.1"/>
    <property type="molecule type" value="Genomic_DNA"/>
</dbReference>
<reference evidence="2 3" key="1">
    <citation type="submission" date="2019-12" db="EMBL/GenBank/DDBJ databases">
        <authorList>
            <person name="Alioto T."/>
            <person name="Alioto T."/>
            <person name="Gomez Garrido J."/>
        </authorList>
    </citation>
    <scope>NUCLEOTIDE SEQUENCE [LARGE SCALE GENOMIC DNA]</scope>
</reference>
<dbReference type="Gramene" id="OE9A100035T1">
    <property type="protein sequence ID" value="OE9A100035C1"/>
    <property type="gene ID" value="OE9A100035"/>
</dbReference>
<feature type="region of interest" description="Disordered" evidence="1">
    <location>
        <begin position="1"/>
        <end position="49"/>
    </location>
</feature>
<dbReference type="Proteomes" id="UP000594638">
    <property type="component" value="Unassembled WGS sequence"/>
</dbReference>